<evidence type="ECO:0000259" key="13">
    <source>
        <dbReference type="PROSITE" id="PS50893"/>
    </source>
</evidence>
<evidence type="ECO:0000313" key="16">
    <source>
        <dbReference type="Proteomes" id="UP000326950"/>
    </source>
</evidence>
<dbReference type="GO" id="GO:0005524">
    <property type="term" value="F:ATP binding"/>
    <property type="evidence" value="ECO:0007669"/>
    <property type="project" value="UniProtKB-KW"/>
</dbReference>
<feature type="transmembrane region" description="Helical" evidence="12">
    <location>
        <begin position="890"/>
        <end position="908"/>
    </location>
</feature>
<dbReference type="InterPro" id="IPR036640">
    <property type="entry name" value="ABC1_TM_sf"/>
</dbReference>
<dbReference type="PANTHER" id="PTHR43394:SF11">
    <property type="entry name" value="ATP-BINDING CASSETTE TRANSPORTER"/>
    <property type="match status" value="1"/>
</dbReference>
<dbReference type="FunFam" id="3.40.50.300:FF:001530">
    <property type="entry name" value="ABC multidrug transporter (Eurofung)"/>
    <property type="match status" value="1"/>
</dbReference>
<dbReference type="InterPro" id="IPR027417">
    <property type="entry name" value="P-loop_NTPase"/>
</dbReference>
<evidence type="ECO:0000256" key="7">
    <source>
        <dbReference type="ARBA" id="ARBA00022741"/>
    </source>
</evidence>
<dbReference type="Pfam" id="PF00664">
    <property type="entry name" value="ABC_membrane"/>
    <property type="match status" value="2"/>
</dbReference>
<evidence type="ECO:0000256" key="9">
    <source>
        <dbReference type="ARBA" id="ARBA00022989"/>
    </source>
</evidence>
<keyword evidence="8" id="KW-0067">ATP-binding</keyword>
<evidence type="ECO:0000256" key="11">
    <source>
        <dbReference type="ARBA" id="ARBA00023180"/>
    </source>
</evidence>
<evidence type="ECO:0000256" key="12">
    <source>
        <dbReference type="SAM" id="Phobius"/>
    </source>
</evidence>
<dbReference type="InterPro" id="IPR017871">
    <property type="entry name" value="ABC_transporter-like_CS"/>
</dbReference>
<feature type="transmembrane region" description="Helical" evidence="12">
    <location>
        <begin position="81"/>
        <end position="106"/>
    </location>
</feature>
<dbReference type="GO" id="GO:0090374">
    <property type="term" value="P:oligopeptide export from mitochondrion"/>
    <property type="evidence" value="ECO:0007669"/>
    <property type="project" value="TreeGrafter"/>
</dbReference>
<reference evidence="15 16" key="1">
    <citation type="submission" date="2019-04" db="EMBL/GenBank/DDBJ databases">
        <title>Friends and foes A comparative genomics study of 23 Aspergillus species from section Flavi.</title>
        <authorList>
            <consortium name="DOE Joint Genome Institute"/>
            <person name="Kjaerbolling I."/>
            <person name="Vesth T."/>
            <person name="Frisvad J.C."/>
            <person name="Nybo J.L."/>
            <person name="Theobald S."/>
            <person name="Kildgaard S."/>
            <person name="Isbrandt T."/>
            <person name="Kuo A."/>
            <person name="Sato A."/>
            <person name="Lyhne E.K."/>
            <person name="Kogle M.E."/>
            <person name="Wiebenga A."/>
            <person name="Kun R.S."/>
            <person name="Lubbers R.J."/>
            <person name="Makela M.R."/>
            <person name="Barry K."/>
            <person name="Chovatia M."/>
            <person name="Clum A."/>
            <person name="Daum C."/>
            <person name="Haridas S."/>
            <person name="He G."/>
            <person name="LaButti K."/>
            <person name="Lipzen A."/>
            <person name="Mondo S."/>
            <person name="Riley R."/>
            <person name="Salamov A."/>
            <person name="Simmons B.A."/>
            <person name="Magnuson J.K."/>
            <person name="Henrissat B."/>
            <person name="Mortensen U.H."/>
            <person name="Larsen T.O."/>
            <person name="Devries R.P."/>
            <person name="Grigoriev I.V."/>
            <person name="Machida M."/>
            <person name="Baker S.E."/>
            <person name="Andersen M.R."/>
        </authorList>
    </citation>
    <scope>NUCLEOTIDE SEQUENCE [LARGE SCALE GENOMIC DNA]</scope>
    <source>
        <strain evidence="15 16">CBS 117626</strain>
    </source>
</reference>
<comment type="subcellular location">
    <subcellularLocation>
        <location evidence="1">Cell membrane</location>
        <topology evidence="1">Multi-pass membrane protein</topology>
    </subcellularLocation>
</comment>
<feature type="domain" description="ABC transmembrane type-1" evidence="14">
    <location>
        <begin position="87"/>
        <end position="379"/>
    </location>
</feature>
<keyword evidence="6" id="KW-0677">Repeat</keyword>
<keyword evidence="7" id="KW-0547">Nucleotide-binding</keyword>
<dbReference type="CDD" id="cd03249">
    <property type="entry name" value="ABC_MTABC3_MDL1_MDL2"/>
    <property type="match status" value="1"/>
</dbReference>
<keyword evidence="4" id="KW-1003">Cell membrane</keyword>
<dbReference type="InterPro" id="IPR011527">
    <property type="entry name" value="ABC1_TM_dom"/>
</dbReference>
<keyword evidence="11" id="KW-0325">Glycoprotein</keyword>
<dbReference type="FunFam" id="3.40.50.300:FF:000913">
    <property type="entry name" value="ABC multidrug transporter SitT"/>
    <property type="match status" value="1"/>
</dbReference>
<evidence type="ECO:0000256" key="6">
    <source>
        <dbReference type="ARBA" id="ARBA00022737"/>
    </source>
</evidence>
<keyword evidence="5 12" id="KW-0812">Transmembrane</keyword>
<feature type="domain" description="ABC transporter" evidence="13">
    <location>
        <begin position="414"/>
        <end position="665"/>
    </location>
</feature>
<feature type="transmembrane region" description="Helical" evidence="12">
    <location>
        <begin position="138"/>
        <end position="164"/>
    </location>
</feature>
<keyword evidence="9 12" id="KW-1133">Transmembrane helix</keyword>
<dbReference type="Pfam" id="PF00005">
    <property type="entry name" value="ABC_tran"/>
    <property type="match status" value="2"/>
</dbReference>
<evidence type="ECO:0000256" key="5">
    <source>
        <dbReference type="ARBA" id="ARBA00022692"/>
    </source>
</evidence>
<dbReference type="GO" id="GO:0005886">
    <property type="term" value="C:plasma membrane"/>
    <property type="evidence" value="ECO:0007669"/>
    <property type="project" value="UniProtKB-SubCell"/>
</dbReference>
<feature type="transmembrane region" description="Helical" evidence="12">
    <location>
        <begin position="857"/>
        <end position="884"/>
    </location>
</feature>
<keyword evidence="10 12" id="KW-0472">Membrane</keyword>
<dbReference type="OrthoDB" id="6500128at2759"/>
<dbReference type="CDD" id="cd18578">
    <property type="entry name" value="ABC_6TM_Pgp_ABCB1_D2_like"/>
    <property type="match status" value="1"/>
</dbReference>
<dbReference type="GO" id="GO:0005743">
    <property type="term" value="C:mitochondrial inner membrane"/>
    <property type="evidence" value="ECO:0007669"/>
    <property type="project" value="TreeGrafter"/>
</dbReference>
<dbReference type="SMART" id="SM00382">
    <property type="entry name" value="AAA"/>
    <property type="match status" value="2"/>
</dbReference>
<dbReference type="Gene3D" id="1.20.1560.10">
    <property type="entry name" value="ABC transporter type 1, transmembrane domain"/>
    <property type="match status" value="1"/>
</dbReference>
<evidence type="ECO:0000256" key="3">
    <source>
        <dbReference type="ARBA" id="ARBA00022448"/>
    </source>
</evidence>
<keyword evidence="16" id="KW-1185">Reference proteome</keyword>
<comment type="similarity">
    <text evidence="2">Belongs to the ABC transporter superfamily. ABCB family. Multidrug resistance exporter (TC 3.A.1.201) subfamily.</text>
</comment>
<dbReference type="EMBL" id="ML738618">
    <property type="protein sequence ID" value="KAE8163417.1"/>
    <property type="molecule type" value="Genomic_DNA"/>
</dbReference>
<feature type="domain" description="ABC transporter" evidence="13">
    <location>
        <begin position="1070"/>
        <end position="1315"/>
    </location>
</feature>
<feature type="transmembrane region" description="Helical" evidence="12">
    <location>
        <begin position="315"/>
        <end position="339"/>
    </location>
</feature>
<feature type="transmembrane region" description="Helical" evidence="12">
    <location>
        <begin position="787"/>
        <end position="814"/>
    </location>
</feature>
<dbReference type="GO" id="GO:0015421">
    <property type="term" value="F:ABC-type oligopeptide transporter activity"/>
    <property type="evidence" value="ECO:0007669"/>
    <property type="project" value="TreeGrafter"/>
</dbReference>
<dbReference type="PROSITE" id="PS50893">
    <property type="entry name" value="ABC_TRANSPORTER_2"/>
    <property type="match status" value="2"/>
</dbReference>
<keyword evidence="15" id="KW-0378">Hydrolase</keyword>
<dbReference type="SUPFAM" id="SSF52540">
    <property type="entry name" value="P-loop containing nucleoside triphosphate hydrolases"/>
    <property type="match status" value="2"/>
</dbReference>
<dbReference type="InterPro" id="IPR003593">
    <property type="entry name" value="AAA+_ATPase"/>
</dbReference>
<feature type="transmembrane region" description="Helical" evidence="12">
    <location>
        <begin position="973"/>
        <end position="993"/>
    </location>
</feature>
<dbReference type="Proteomes" id="UP000326950">
    <property type="component" value="Unassembled WGS sequence"/>
</dbReference>
<gene>
    <name evidence="15" type="ORF">BDV40DRAFT_311801</name>
</gene>
<feature type="transmembrane region" description="Helical" evidence="12">
    <location>
        <begin position="744"/>
        <end position="767"/>
    </location>
</feature>
<dbReference type="PROSITE" id="PS50929">
    <property type="entry name" value="ABC_TM1F"/>
    <property type="match status" value="2"/>
</dbReference>
<evidence type="ECO:0000259" key="14">
    <source>
        <dbReference type="PROSITE" id="PS50929"/>
    </source>
</evidence>
<feature type="transmembrane region" description="Helical" evidence="12">
    <location>
        <begin position="351"/>
        <end position="371"/>
    </location>
</feature>
<evidence type="ECO:0000256" key="10">
    <source>
        <dbReference type="ARBA" id="ARBA00023136"/>
    </source>
</evidence>
<feature type="transmembrane region" description="Helical" evidence="12">
    <location>
        <begin position="211"/>
        <end position="231"/>
    </location>
</feature>
<dbReference type="InterPro" id="IPR039421">
    <property type="entry name" value="Type_1_exporter"/>
</dbReference>
<evidence type="ECO:0000256" key="1">
    <source>
        <dbReference type="ARBA" id="ARBA00004651"/>
    </source>
</evidence>
<evidence type="ECO:0000256" key="4">
    <source>
        <dbReference type="ARBA" id="ARBA00022475"/>
    </source>
</evidence>
<feature type="domain" description="ABC transmembrane type-1" evidence="14">
    <location>
        <begin position="749"/>
        <end position="1034"/>
    </location>
</feature>
<dbReference type="PANTHER" id="PTHR43394">
    <property type="entry name" value="ATP-DEPENDENT PERMEASE MDL1, MITOCHONDRIAL"/>
    <property type="match status" value="1"/>
</dbReference>
<keyword evidence="3" id="KW-0813">Transport</keyword>
<evidence type="ECO:0000256" key="8">
    <source>
        <dbReference type="ARBA" id="ARBA00022840"/>
    </source>
</evidence>
<dbReference type="Gene3D" id="3.40.50.300">
    <property type="entry name" value="P-loop containing nucleotide triphosphate hydrolases"/>
    <property type="match status" value="2"/>
</dbReference>
<evidence type="ECO:0000256" key="2">
    <source>
        <dbReference type="ARBA" id="ARBA00007577"/>
    </source>
</evidence>
<dbReference type="FunFam" id="1.20.1560.10:FF:000057">
    <property type="entry name" value="ABC multidrug transporter SitT"/>
    <property type="match status" value="2"/>
</dbReference>
<protein>
    <submittedName>
        <fullName evidence="15">P-loop containing nucleoside triphosphate hydrolase protein</fullName>
    </submittedName>
</protein>
<feature type="transmembrane region" description="Helical" evidence="12">
    <location>
        <begin position="1005"/>
        <end position="1029"/>
    </location>
</feature>
<evidence type="ECO:0000313" key="15">
    <source>
        <dbReference type="EMBL" id="KAE8163417.1"/>
    </source>
</evidence>
<dbReference type="InterPro" id="IPR003439">
    <property type="entry name" value="ABC_transporter-like_ATP-bd"/>
</dbReference>
<sequence>MVVRLDRRDTEGAAEVGNDTQVLIKPEKEGEEFAEKKNGTSGFLVSLVGKMRTECASVRVMTDKLGRSTWQRVFTFGDPKLYVLECIAFVAAVTSGVAVAMVNLVMGNFLTLLSDFSFSNATSMPGDFMAAVRTSALYFVYIGIARLIATYIYASLFTYVAYYLTRNVRQSYLRAALSQEIAYYDRGVTGSISQQATTNGKLIQSGIAEKLGIVIQAIATFVAAFIIAFVTQWKLTLILIFIVPTLLIVLGMASGLDAIIETKILQIYAEAGSYAESVLGGVRTLQAFSLQPRVMAKYDSYLQHVYTQGMRKNKLYGIVFGGQYFVVYAGMGLAFWQGIAMFDRGEISDLGTVFTVLFSIIMAANTVMQVAPHMVTFSRAATAASELFVLIDRHSEINPFDEFGYQPEESAGCIDFHNVSFSYPTRPDVTVLEDFSLNIAAGKVTALVGPSGSGKSTIIGLLERWYNPSAGSIFLDGKDISQLNLKWLRTNIRLVQQARHPQAEPVLFNTSVFENIANGLIGTQWETASQEEQMQRVQEAAKLAFAHDFIQTLPQGYHTRIGEKGGLLSGGQKQRIAIARSVISGPKILLLDEATSALDPHAEAIVQKALENASKNRTTIVIAHKLATIRNADSIVVISKGKLIEQGRHEDLVSRNGIYATLVKAQDLAPANIENGDGLGSTRNSNELLEKENHYIGRMHSLGRIETAEAQQLAALRNQEDYDLCEKTDVIHNIWKLLRGTQDIWLWFAVTIATCIGGAAVNPGQALLLGNIMSVFTSSNVVTRGNFISLMFFVMSLGILVIYFVMGWSTNTIAQKLNRKMRREIMESFLRQDLQFFDRAENTIGALIGRLDSYPQAILELMGFTIAIILMSVLNTVVSSILAVVVSWKLGLVGVFVGLPPMMLGGYARVRLEAKMDDEIDRRLSASASVASETVMAIRTVSSLAIESTVLRKYVYELDLAISHTSRPMFHMMTWFSLTQSVEYFVLALGFWWGSKLINDGEISLYQFIVSFMGVYFSGQATALAFSFASSLTKANQAANYYLWLKGLDGTIIETDDNRREGPKHGCRSYDFDDVQFSYPLAPDNRVLKGVSLSIQQGQFAAFVGASGCGKSTMISLLERFYDPTSGAITIDSSAPLASINPLLYRKHVALVQQEPTLFPGTIRDNISQGMPDLGVTEAASDEALEQACRAANAWDFVCSLPDGLNTPCGTSGSQLSGGQRQRIAIARALIRKPSVVLLDEATSALDTESERLVQGALLETASSSDRITIAVAHRLSTVRDANCIFVFYAGNIVEVGTHSELVAKGGMYAKMCEAQRLDGAA</sequence>
<feature type="transmembrane region" description="Helical" evidence="12">
    <location>
        <begin position="237"/>
        <end position="260"/>
    </location>
</feature>
<accession>A0A5N6UXN9</accession>
<dbReference type="GO" id="GO:0016887">
    <property type="term" value="F:ATP hydrolysis activity"/>
    <property type="evidence" value="ECO:0007669"/>
    <property type="project" value="InterPro"/>
</dbReference>
<name>A0A5N6UXN9_ASPTM</name>
<dbReference type="CDD" id="cd18577">
    <property type="entry name" value="ABC_6TM_Pgp_ABCB1_D1_like"/>
    <property type="match status" value="1"/>
</dbReference>
<proteinExistence type="inferred from homology"/>
<dbReference type="SUPFAM" id="SSF90123">
    <property type="entry name" value="ABC transporter transmembrane region"/>
    <property type="match status" value="2"/>
</dbReference>
<organism evidence="15 16">
    <name type="scientific">Aspergillus tamarii</name>
    <dbReference type="NCBI Taxonomy" id="41984"/>
    <lineage>
        <taxon>Eukaryota</taxon>
        <taxon>Fungi</taxon>
        <taxon>Dikarya</taxon>
        <taxon>Ascomycota</taxon>
        <taxon>Pezizomycotina</taxon>
        <taxon>Eurotiomycetes</taxon>
        <taxon>Eurotiomycetidae</taxon>
        <taxon>Eurotiales</taxon>
        <taxon>Aspergillaceae</taxon>
        <taxon>Aspergillus</taxon>
        <taxon>Aspergillus subgen. Circumdati</taxon>
    </lineage>
</organism>
<dbReference type="PROSITE" id="PS00211">
    <property type="entry name" value="ABC_TRANSPORTER_1"/>
    <property type="match status" value="2"/>
</dbReference>